<dbReference type="PROSITE" id="PS00533">
    <property type="entry name" value="PORPHOBILINOGEN_DEAM"/>
    <property type="match status" value="1"/>
</dbReference>
<feature type="domain" description="Porphobilinogen deaminase C-terminal" evidence="17">
    <location>
        <begin position="259"/>
        <end position="346"/>
    </location>
</feature>
<dbReference type="SUPFAM" id="SSF53850">
    <property type="entry name" value="Periplasmic binding protein-like II"/>
    <property type="match status" value="1"/>
</dbReference>
<dbReference type="NCBIfam" id="TIGR00212">
    <property type="entry name" value="hemC"/>
    <property type="match status" value="1"/>
</dbReference>
<evidence type="ECO:0000313" key="18">
    <source>
        <dbReference type="Ensembl" id="ENSSAUP00010014154.1"/>
    </source>
</evidence>
<evidence type="ECO:0000256" key="4">
    <source>
        <dbReference type="ARBA" id="ARBA00005638"/>
    </source>
</evidence>
<comment type="pathway">
    <text evidence="3">Porphyrin-containing compound metabolism; protoporphyrin-IX biosynthesis; coproporphyrinogen-III from 5-aminolevulinate: step 2/4.</text>
</comment>
<dbReference type="FunFam" id="3.40.190.10:FF:000260">
    <property type="entry name" value="Porphobilinogen deaminase"/>
    <property type="match status" value="1"/>
</dbReference>
<dbReference type="GO" id="GO:0006782">
    <property type="term" value="P:protoporphyrinogen IX biosynthetic process"/>
    <property type="evidence" value="ECO:0007669"/>
    <property type="project" value="UniProtKB-UniPathway"/>
</dbReference>
<organism evidence="18 19">
    <name type="scientific">Sparus aurata</name>
    <name type="common">Gilthead sea bream</name>
    <dbReference type="NCBI Taxonomy" id="8175"/>
    <lineage>
        <taxon>Eukaryota</taxon>
        <taxon>Metazoa</taxon>
        <taxon>Chordata</taxon>
        <taxon>Craniata</taxon>
        <taxon>Vertebrata</taxon>
        <taxon>Euteleostomi</taxon>
        <taxon>Actinopterygii</taxon>
        <taxon>Neopterygii</taxon>
        <taxon>Teleostei</taxon>
        <taxon>Neoteleostei</taxon>
        <taxon>Acanthomorphata</taxon>
        <taxon>Eupercaria</taxon>
        <taxon>Spariformes</taxon>
        <taxon>Sparidae</taxon>
        <taxon>Sparus</taxon>
    </lineage>
</organism>
<evidence type="ECO:0000256" key="9">
    <source>
        <dbReference type="ARBA" id="ARBA00022553"/>
    </source>
</evidence>
<evidence type="ECO:0000259" key="17">
    <source>
        <dbReference type="Pfam" id="PF03900"/>
    </source>
</evidence>
<dbReference type="Gene3D" id="3.40.190.10">
    <property type="entry name" value="Periplasmic binding protein-like II"/>
    <property type="match status" value="2"/>
</dbReference>
<dbReference type="CDD" id="cd13645">
    <property type="entry name" value="PBP2_HuPBGD_like"/>
    <property type="match status" value="1"/>
</dbReference>
<evidence type="ECO:0000256" key="10">
    <source>
        <dbReference type="ARBA" id="ARBA00022679"/>
    </source>
</evidence>
<keyword evidence="19" id="KW-1185">Reference proteome</keyword>
<dbReference type="GeneTree" id="ENSGT00390000009083"/>
<evidence type="ECO:0000259" key="16">
    <source>
        <dbReference type="Pfam" id="PF01379"/>
    </source>
</evidence>
<evidence type="ECO:0000256" key="2">
    <source>
        <dbReference type="ARBA" id="ARBA00004514"/>
    </source>
</evidence>
<dbReference type="PANTHER" id="PTHR11557:SF0">
    <property type="entry name" value="PORPHOBILINOGEN DEAMINASE"/>
    <property type="match status" value="1"/>
</dbReference>
<keyword evidence="9" id="KW-0597">Phosphoprotein</keyword>
<evidence type="ECO:0000256" key="7">
    <source>
        <dbReference type="ARBA" id="ARBA00016519"/>
    </source>
</evidence>
<dbReference type="SUPFAM" id="SSF54782">
    <property type="entry name" value="Porphobilinogen deaminase (hydroxymethylbilane synthase), C-terminal domain"/>
    <property type="match status" value="1"/>
</dbReference>
<dbReference type="InParanoid" id="A0A671UNG1"/>
<dbReference type="Pfam" id="PF03900">
    <property type="entry name" value="Porphobil_deamC"/>
    <property type="match status" value="1"/>
</dbReference>
<dbReference type="UniPathway" id="UPA00251">
    <property type="reaction ID" value="UER00319"/>
</dbReference>
<dbReference type="PIRSF" id="PIRSF001438">
    <property type="entry name" value="4pyrrol_synth_OHMeBilane_synth"/>
    <property type="match status" value="1"/>
</dbReference>
<reference evidence="18" key="2">
    <citation type="submission" date="2025-08" db="UniProtKB">
        <authorList>
            <consortium name="Ensembl"/>
        </authorList>
    </citation>
    <scope>IDENTIFICATION</scope>
</reference>
<comment type="similarity">
    <text evidence="4">Belongs to the HMBS family.</text>
</comment>
<evidence type="ECO:0000313" key="19">
    <source>
        <dbReference type="Proteomes" id="UP000472265"/>
    </source>
</evidence>
<dbReference type="AlphaFoldDB" id="A0A671UNG1"/>
<comment type="cofactor">
    <cofactor evidence="1">
        <name>dipyrromethane</name>
        <dbReference type="ChEBI" id="CHEBI:60342"/>
    </cofactor>
</comment>
<comment type="subunit">
    <text evidence="5">Monomer.</text>
</comment>
<dbReference type="InterPro" id="IPR000860">
    <property type="entry name" value="HemC"/>
</dbReference>
<evidence type="ECO:0000256" key="12">
    <source>
        <dbReference type="ARBA" id="ARBA00023244"/>
    </source>
</evidence>
<dbReference type="GO" id="GO:0005829">
    <property type="term" value="C:cytosol"/>
    <property type="evidence" value="ECO:0007669"/>
    <property type="project" value="UniProtKB-SubCell"/>
</dbReference>
<dbReference type="EC" id="2.5.1.61" evidence="6"/>
<dbReference type="PRINTS" id="PR00151">
    <property type="entry name" value="PORPHBDMNASE"/>
</dbReference>
<dbReference type="Ensembl" id="ENSSAUT00010015028.1">
    <property type="protein sequence ID" value="ENSSAUP00010014154.1"/>
    <property type="gene ID" value="ENSSAUG00010005830.1"/>
</dbReference>
<dbReference type="HAMAP" id="MF_00260">
    <property type="entry name" value="Porphobil_deam"/>
    <property type="match status" value="1"/>
</dbReference>
<keyword evidence="12" id="KW-0627">Porphyrin biosynthesis</keyword>
<evidence type="ECO:0000256" key="6">
    <source>
        <dbReference type="ARBA" id="ARBA00012655"/>
    </source>
</evidence>
<evidence type="ECO:0000256" key="3">
    <source>
        <dbReference type="ARBA" id="ARBA00004735"/>
    </source>
</evidence>
<comment type="subcellular location">
    <subcellularLocation>
        <location evidence="2">Cytoplasm</location>
        <location evidence="2">Cytosol</location>
    </subcellularLocation>
</comment>
<dbReference type="Gene3D" id="3.30.160.40">
    <property type="entry name" value="Porphobilinogen deaminase, C-terminal domain"/>
    <property type="match status" value="1"/>
</dbReference>
<protein>
    <recommendedName>
        <fullName evidence="7">Porphobilinogen deaminase</fullName>
        <ecNumber evidence="6">2.5.1.61</ecNumber>
    </recommendedName>
    <alternativeName>
        <fullName evidence="13">Hydroxymethylbilane synthase</fullName>
    </alternativeName>
</protein>
<evidence type="ECO:0000256" key="8">
    <source>
        <dbReference type="ARBA" id="ARBA00022490"/>
    </source>
</evidence>
<accession>A0A671UNG1</accession>
<reference evidence="18" key="1">
    <citation type="submission" date="2021-04" db="EMBL/GenBank/DDBJ databases">
        <authorList>
            <consortium name="Wellcome Sanger Institute Data Sharing"/>
        </authorList>
    </citation>
    <scope>NUCLEOTIDE SEQUENCE [LARGE SCALE GENOMIC DNA]</scope>
</reference>
<dbReference type="InterPro" id="IPR022417">
    <property type="entry name" value="Porphobilin_deaminase_N"/>
</dbReference>
<gene>
    <name evidence="18" type="primary">HMBS</name>
    <name evidence="18" type="synonym">hmbs</name>
</gene>
<evidence type="ECO:0000256" key="14">
    <source>
        <dbReference type="ARBA" id="ARBA00051139"/>
    </source>
</evidence>
<dbReference type="FunFam" id="3.30.160.40:FF:000003">
    <property type="entry name" value="porphobilinogen deaminase isoform X1"/>
    <property type="match status" value="1"/>
</dbReference>
<dbReference type="FunCoup" id="A0A671UNG1">
    <property type="interactions" value="810"/>
</dbReference>
<feature type="domain" description="Porphobilinogen deaminase N-terminal" evidence="16">
    <location>
        <begin position="22"/>
        <end position="246"/>
    </location>
</feature>
<dbReference type="GO" id="GO:0004418">
    <property type="term" value="F:hydroxymethylbilane synthase activity"/>
    <property type="evidence" value="ECO:0007669"/>
    <property type="project" value="UniProtKB-EC"/>
</dbReference>
<evidence type="ECO:0000256" key="13">
    <source>
        <dbReference type="ARBA" id="ARBA00033064"/>
    </source>
</evidence>
<dbReference type="OMA" id="LWQANHI"/>
<evidence type="ECO:0000256" key="11">
    <source>
        <dbReference type="ARBA" id="ARBA00022990"/>
    </source>
</evidence>
<comment type="function">
    <text evidence="15">As part of the heme biosynthetic pathway, catalyzes the sequential polymerization of four molecules of porphobilinogen to form hydroxymethylbilane, also known as preuroporphyrinogen. Catalysis begins with the assembly of the dipyrromethane cofactor by the apoenzyme from two molecules of porphobilinogen or from preuroporphyrinogen. The covalently linked cofactor acts as a primer, around which the tetrapyrrole product is assembled. In the last step of catalysis, the product, preuroporphyrinogen, is released, leaving the cofactor bound to the holodeaminase intact.</text>
</comment>
<sequence length="367" mass="40382">KLFWLISVLSWQDGNGKVSRVIRIGTRKSQLARIQTDSVAAKLKELYPDVHLEIVGMSTTGDKILDTALSKIGEKSLFTKELENALERNEVDLVVHSLKDLPTTLPPGFTIGAVLERENPHDAVVLHPKHVGKTLETLPENSVIGTSSLRRAAQLKKRFPQLEFKDIHFGLRGGCYCRLQRGNLNTRLKKLDEKEDYAAIILAAAGLRRMGWDNRISQILGPEDCMYAVGQGALAVEVRARDADILEMVSVLHHPETVLRCIAERAFLRHLEGGCSVPVAVHTEVKDSQLYLTGAVYSLDGSDSLKETMQTGVEVDEGVQRVGVTASKISGEAQNKAERLGVDLAKLLLSKGAKEILTVARQLNDAR</sequence>
<evidence type="ECO:0000256" key="5">
    <source>
        <dbReference type="ARBA" id="ARBA00011245"/>
    </source>
</evidence>
<proteinExistence type="inferred from homology"/>
<evidence type="ECO:0000256" key="1">
    <source>
        <dbReference type="ARBA" id="ARBA00001916"/>
    </source>
</evidence>
<dbReference type="Pfam" id="PF01379">
    <property type="entry name" value="Porphobil_deam"/>
    <property type="match status" value="1"/>
</dbReference>
<name>A0A671UNG1_SPAAU</name>
<reference evidence="18" key="3">
    <citation type="submission" date="2025-09" db="UniProtKB">
        <authorList>
            <consortium name="Ensembl"/>
        </authorList>
    </citation>
    <scope>IDENTIFICATION</scope>
</reference>
<evidence type="ECO:0000256" key="15">
    <source>
        <dbReference type="ARBA" id="ARBA00057138"/>
    </source>
</evidence>
<keyword evidence="10" id="KW-0808">Transferase</keyword>
<dbReference type="InterPro" id="IPR036803">
    <property type="entry name" value="Porphobilinogen_deaminase_C_sf"/>
</dbReference>
<keyword evidence="8" id="KW-0963">Cytoplasm</keyword>
<dbReference type="InterPro" id="IPR022418">
    <property type="entry name" value="Porphobilinogen_deaminase_C"/>
</dbReference>
<dbReference type="Proteomes" id="UP000472265">
    <property type="component" value="Chromosome 2"/>
</dbReference>
<keyword evidence="11" id="KW-0007">Acetylation</keyword>
<comment type="catalytic activity">
    <reaction evidence="14">
        <text>4 porphobilinogen + H2O = hydroxymethylbilane + 4 NH4(+)</text>
        <dbReference type="Rhea" id="RHEA:13185"/>
        <dbReference type="ChEBI" id="CHEBI:15377"/>
        <dbReference type="ChEBI" id="CHEBI:28938"/>
        <dbReference type="ChEBI" id="CHEBI:57845"/>
        <dbReference type="ChEBI" id="CHEBI:58126"/>
        <dbReference type="EC" id="2.5.1.61"/>
    </reaction>
    <physiologicalReaction direction="left-to-right" evidence="14">
        <dbReference type="Rhea" id="RHEA:13186"/>
    </physiologicalReaction>
</comment>
<dbReference type="FunFam" id="3.40.190.10:FF:000005">
    <property type="entry name" value="Porphobilinogen deaminase"/>
    <property type="match status" value="1"/>
</dbReference>
<dbReference type="PANTHER" id="PTHR11557">
    <property type="entry name" value="PORPHOBILINOGEN DEAMINASE"/>
    <property type="match status" value="1"/>
</dbReference>
<dbReference type="InterPro" id="IPR022419">
    <property type="entry name" value="Porphobilin_deaminase_cofac_BS"/>
</dbReference>